<evidence type="ECO:0000313" key="3">
    <source>
        <dbReference type="Proteomes" id="UP001369815"/>
    </source>
</evidence>
<feature type="domain" description="DUF1308" evidence="1">
    <location>
        <begin position="292"/>
        <end position="377"/>
    </location>
</feature>
<keyword evidence="3" id="KW-1185">Reference proteome</keyword>
<proteinExistence type="predicted"/>
<protein>
    <recommendedName>
        <fullName evidence="1">DUF1308 domain-containing protein</fullName>
    </recommendedName>
</protein>
<dbReference type="PANTHER" id="PTHR13379:SF0">
    <property type="entry name" value="UPF0415 PROTEIN C7ORF25"/>
    <property type="match status" value="1"/>
</dbReference>
<name>A0AAX6MN16_9PEZI</name>
<gene>
    <name evidence="2" type="ORF">Daesc_004000</name>
</gene>
<organism evidence="2 3">
    <name type="scientific">Daldinia eschscholtzii</name>
    <dbReference type="NCBI Taxonomy" id="292717"/>
    <lineage>
        <taxon>Eukaryota</taxon>
        <taxon>Fungi</taxon>
        <taxon>Dikarya</taxon>
        <taxon>Ascomycota</taxon>
        <taxon>Pezizomycotina</taxon>
        <taxon>Sordariomycetes</taxon>
        <taxon>Xylariomycetidae</taxon>
        <taxon>Xylariales</taxon>
        <taxon>Hypoxylaceae</taxon>
        <taxon>Daldinia</taxon>
    </lineage>
</organism>
<accession>A0AAX6MN16</accession>
<evidence type="ECO:0000259" key="1">
    <source>
        <dbReference type="Pfam" id="PF07000"/>
    </source>
</evidence>
<sequence length="527" mass="58417">MSPPAVNHTSDDVAQDAAAKLALSEGLLKRAELLQSELQRFADHLSEVYSDYFQHMPTYVHTSFTSELKAEVESLDRALRDAKSSDPLASHRAQSTNLPFLEPVWDTAKRSRDVVRLRCAVSTGPFKKPILAPGTRIVRTQGESQPFRSGSFIIDVIADGGHSWYKVSSMTNKRLLFDLAKEAIFCGDSDEDEESSGNVVEDYSDIPLVKLARNLADTAKGHRIQTKNPTTFLILPRIKEGENPEVDKVLEVCRQLGVNTLCSGALPPAPPLSDDLLHIMAPSPKANFTAVLNIDTSLLVALASDFSHTKVTKQPWFSHSHNDHADLESEQSMLSLVYPMIGNHKLVCTKEAAETFFHIVDTLATDSEKARAYLILDSNSGKSQEQRVKELQSLSIHHVPSNLQFPIDIVDMNENNCQARFTDLIKEKLNGVLNPGRSVFSYGWASGRTTLTCNSVFIKQLEKDLEQLPTLGDVPWPSIWAFSTSRPFVGVPKDIRKRIRKHIGDCSVACTCGIVELYGHQSNVTIL</sequence>
<dbReference type="EMBL" id="JBANMG010000004">
    <property type="protein sequence ID" value="KAK6954038.1"/>
    <property type="molecule type" value="Genomic_DNA"/>
</dbReference>
<evidence type="ECO:0000313" key="2">
    <source>
        <dbReference type="EMBL" id="KAK6954038.1"/>
    </source>
</evidence>
<dbReference type="Pfam" id="PF07000">
    <property type="entry name" value="DUF1308"/>
    <property type="match status" value="1"/>
</dbReference>
<dbReference type="Proteomes" id="UP001369815">
    <property type="component" value="Unassembled WGS sequence"/>
</dbReference>
<reference evidence="2 3" key="1">
    <citation type="journal article" date="2024" name="Front Chem Biol">
        <title>Unveiling the potential of Daldinia eschscholtzii MFLUCC 19-0629 through bioactivity and bioinformatics studies for enhanced sustainable agriculture production.</title>
        <authorList>
            <person name="Brooks S."/>
            <person name="Weaver J.A."/>
            <person name="Klomchit A."/>
            <person name="Alharthi S.A."/>
            <person name="Onlamun T."/>
            <person name="Nurani R."/>
            <person name="Vong T.K."/>
            <person name="Alberti F."/>
            <person name="Greco C."/>
        </authorList>
    </citation>
    <scope>NUCLEOTIDE SEQUENCE [LARGE SCALE GENOMIC DNA]</scope>
    <source>
        <strain evidence="2">MFLUCC 19-0629</strain>
    </source>
</reference>
<dbReference type="AlphaFoldDB" id="A0AAX6MN16"/>
<dbReference type="InterPro" id="IPR010733">
    <property type="entry name" value="DUF1308"/>
</dbReference>
<comment type="caution">
    <text evidence="2">The sequence shown here is derived from an EMBL/GenBank/DDBJ whole genome shotgun (WGS) entry which is preliminary data.</text>
</comment>
<dbReference type="PANTHER" id="PTHR13379">
    <property type="entry name" value="UNCHARACTERIZED DUF1308"/>
    <property type="match status" value="1"/>
</dbReference>